<dbReference type="AlphaFoldDB" id="A0A418AYY1"/>
<dbReference type="Pfam" id="PF02055">
    <property type="entry name" value="Glyco_hydro_30"/>
    <property type="match status" value="1"/>
</dbReference>
<dbReference type="InterPro" id="IPR013780">
    <property type="entry name" value="Glyco_hydro_b"/>
</dbReference>
<dbReference type="SUPFAM" id="SSF57850">
    <property type="entry name" value="RING/U-box"/>
    <property type="match status" value="1"/>
</dbReference>
<dbReference type="Gene3D" id="3.30.40.10">
    <property type="entry name" value="Zinc/RING finger domain, C3HC4 (zinc finger)"/>
    <property type="match status" value="1"/>
</dbReference>
<dbReference type="GO" id="GO:0008270">
    <property type="term" value="F:zinc ion binding"/>
    <property type="evidence" value="ECO:0007669"/>
    <property type="project" value="UniProtKB-KW"/>
</dbReference>
<dbReference type="EMBL" id="QUSY01000272">
    <property type="protein sequence ID" value="RHY30813.1"/>
    <property type="molecule type" value="Genomic_DNA"/>
</dbReference>
<keyword evidence="3" id="KW-0378">Hydrolase</keyword>
<keyword evidence="4" id="KW-0479">Metal-binding</keyword>
<evidence type="ECO:0000313" key="7">
    <source>
        <dbReference type="Proteomes" id="UP000285060"/>
    </source>
</evidence>
<comment type="caution">
    <text evidence="6">The sequence shown here is derived from an EMBL/GenBank/DDBJ whole genome shotgun (WGS) entry which is preliminary data.</text>
</comment>
<evidence type="ECO:0000313" key="6">
    <source>
        <dbReference type="EMBL" id="RHY30813.1"/>
    </source>
</evidence>
<evidence type="ECO:0000256" key="4">
    <source>
        <dbReference type="PROSITE-ProRule" id="PRU00175"/>
    </source>
</evidence>
<organism evidence="6 7">
    <name type="scientific">Aphanomyces invadans</name>
    <dbReference type="NCBI Taxonomy" id="157072"/>
    <lineage>
        <taxon>Eukaryota</taxon>
        <taxon>Sar</taxon>
        <taxon>Stramenopiles</taxon>
        <taxon>Oomycota</taxon>
        <taxon>Saprolegniomycetes</taxon>
        <taxon>Saprolegniales</taxon>
        <taxon>Verrucalvaceae</taxon>
        <taxon>Aphanomyces</taxon>
    </lineage>
</organism>
<dbReference type="SUPFAM" id="SSF50370">
    <property type="entry name" value="Ricin B-like lectins"/>
    <property type="match status" value="1"/>
</dbReference>
<evidence type="ECO:0000259" key="5">
    <source>
        <dbReference type="PROSITE" id="PS50089"/>
    </source>
</evidence>
<dbReference type="Pfam" id="PF17189">
    <property type="entry name" value="Glyco_hydro_30C"/>
    <property type="match status" value="1"/>
</dbReference>
<dbReference type="GO" id="GO:0016020">
    <property type="term" value="C:membrane"/>
    <property type="evidence" value="ECO:0007669"/>
    <property type="project" value="GOC"/>
</dbReference>
<keyword evidence="7" id="KW-1185">Reference proteome</keyword>
<keyword evidence="4" id="KW-0863">Zinc-finger</keyword>
<evidence type="ECO:0000256" key="1">
    <source>
        <dbReference type="ARBA" id="ARBA00005382"/>
    </source>
</evidence>
<accession>A0A418AYY1</accession>
<proteinExistence type="inferred from homology"/>
<sequence>MEASARSDSLDRNGWVEIVDEHGIVVYKHVQSGHCQSHLPVVAAPSEYKSMKSAKSRRSLAHHPSSNDDEKMFQTQALRNVSRSMISDYMAEVDKFNMAKPYARHPDGTYDDSPCVVCKAGPTHMVFFPCQHKCVCDSCIKSLGGTTSFVGGCPVCLSEVKVMFEYTGREADEYWDWVYDVKPHLSRAFDVKFKATAFKLAKTHGTGATGFASGHMSQPIDHTQFRTTASHDYSPSYIVVDSSKTFQDIVGFGGAFTEASALQLQRLPQSKQDDIIRLYFSQASDGGAAYSLGRVPMNSCDFSPSSYSFDDIENDTLLLHFDMSVAHDADAMIPFIQRALRLRPDLKLFLSPWSPPAWMKLPDASGKHNMLGSAQPYGLNPAYRSSWALYFSKFISAYKSYGINFWALTPQNEPQQPAPWEACLYDDSYQAAFIADFLGPTIRRDHPHVKILIFDHNRGNVHLWAQGVYNHSNVEPYVDGVAFHWYDNTRDLDGVQNHEHVNQTHHLDPTKLLLATEAAHCPGVASGPQAWDRGLRYAHDILQDLSHHASGWVDWNLILDHEGGPNKLGNTCDAPIIVHPDGQDFTVQPMYHFIKHFSGYLPPGSKRVYSSVHVSFASTATTTGDVGSLEPRFPAGAYGCDRSSRQRIVRTPDSKLQVANSKFCIDVVPEPWLGNRIELVECQYTSNSWSFDGSDSTVKFAVPRKAGRDKEDGQEYECLTHRNGALEDGGRLTLEPCTDLAAQTWTFVGGEGTGTPPALVNPSSQHCVTAGYAFVQAVAFDTPQQQRVLVVLNEHPTEDATFDVVDKHPHARAVATVVPKGSIRTFVWST</sequence>
<dbReference type="FunFam" id="3.20.20.80:FF:000126">
    <property type="entry name" value="Glucosylceramidase"/>
    <property type="match status" value="1"/>
</dbReference>
<comment type="similarity">
    <text evidence="1">Belongs to the glycosyl hydrolase 30 family.</text>
</comment>
<reference evidence="6 7" key="1">
    <citation type="submission" date="2018-08" db="EMBL/GenBank/DDBJ databases">
        <title>Aphanomyces genome sequencing and annotation.</title>
        <authorList>
            <person name="Minardi D."/>
            <person name="Oidtmann B."/>
            <person name="Van Der Giezen M."/>
            <person name="Studholme D.J."/>
        </authorList>
    </citation>
    <scope>NUCLEOTIDE SEQUENCE [LARGE SCALE GENOMIC DNA]</scope>
    <source>
        <strain evidence="6 7">NJM0002</strain>
    </source>
</reference>
<dbReference type="InterPro" id="IPR033452">
    <property type="entry name" value="GH30_C"/>
</dbReference>
<keyword evidence="2" id="KW-0732">Signal</keyword>
<dbReference type="Proteomes" id="UP000285060">
    <property type="component" value="Unassembled WGS sequence"/>
</dbReference>
<dbReference type="GO" id="GO:0006680">
    <property type="term" value="P:glucosylceramide catabolic process"/>
    <property type="evidence" value="ECO:0007669"/>
    <property type="project" value="TreeGrafter"/>
</dbReference>
<dbReference type="InterPro" id="IPR033453">
    <property type="entry name" value="Glyco_hydro_30_TIM-barrel"/>
</dbReference>
<name>A0A418AYY1_9STRA</name>
<dbReference type="PROSITE" id="PS50089">
    <property type="entry name" value="ZF_RING_2"/>
    <property type="match status" value="1"/>
</dbReference>
<dbReference type="Gene3D" id="2.60.40.1180">
    <property type="entry name" value="Golgi alpha-mannosidase II"/>
    <property type="match status" value="1"/>
</dbReference>
<dbReference type="InterPro" id="IPR013083">
    <property type="entry name" value="Znf_RING/FYVE/PHD"/>
</dbReference>
<dbReference type="InterPro" id="IPR001139">
    <property type="entry name" value="Glyco_hydro_30"/>
</dbReference>
<evidence type="ECO:0000256" key="2">
    <source>
        <dbReference type="ARBA" id="ARBA00022729"/>
    </source>
</evidence>
<dbReference type="InterPro" id="IPR017853">
    <property type="entry name" value="GH"/>
</dbReference>
<dbReference type="InterPro" id="IPR035992">
    <property type="entry name" value="Ricin_B-like_lectins"/>
</dbReference>
<dbReference type="CDD" id="cd00161">
    <property type="entry name" value="beta-trefoil_Ricin-like"/>
    <property type="match status" value="1"/>
</dbReference>
<feature type="domain" description="RING-type" evidence="5">
    <location>
        <begin position="115"/>
        <end position="156"/>
    </location>
</feature>
<keyword evidence="4" id="KW-0862">Zinc</keyword>
<dbReference type="VEuPathDB" id="FungiDB:H310_13452"/>
<dbReference type="SUPFAM" id="SSF51445">
    <property type="entry name" value="(Trans)glycosidases"/>
    <property type="match status" value="1"/>
</dbReference>
<dbReference type="PRINTS" id="PR00843">
    <property type="entry name" value="GLHYDRLASE30"/>
</dbReference>
<dbReference type="PANTHER" id="PTHR11069:SF23">
    <property type="entry name" value="LYSOSOMAL ACID GLUCOSYLCERAMIDASE"/>
    <property type="match status" value="1"/>
</dbReference>
<dbReference type="Pfam" id="PF13920">
    <property type="entry name" value="zf-C3HC4_3"/>
    <property type="match status" value="1"/>
</dbReference>
<dbReference type="InterPro" id="IPR001841">
    <property type="entry name" value="Znf_RING"/>
</dbReference>
<dbReference type="PANTHER" id="PTHR11069">
    <property type="entry name" value="GLUCOSYLCERAMIDASE"/>
    <property type="match status" value="1"/>
</dbReference>
<dbReference type="Gene3D" id="3.20.20.80">
    <property type="entry name" value="Glycosidases"/>
    <property type="match status" value="1"/>
</dbReference>
<protein>
    <recommendedName>
        <fullName evidence="5">RING-type domain-containing protein</fullName>
    </recommendedName>
</protein>
<dbReference type="PROSITE" id="PS50231">
    <property type="entry name" value="RICIN_B_LECTIN"/>
    <property type="match status" value="1"/>
</dbReference>
<gene>
    <name evidence="6" type="ORF">DYB32_004003</name>
</gene>
<dbReference type="GO" id="GO:0004348">
    <property type="term" value="F:glucosylceramidase activity"/>
    <property type="evidence" value="ECO:0007669"/>
    <property type="project" value="InterPro"/>
</dbReference>
<evidence type="ECO:0000256" key="3">
    <source>
        <dbReference type="ARBA" id="ARBA00022801"/>
    </source>
</evidence>
<dbReference type="Gene3D" id="2.80.10.50">
    <property type="match status" value="1"/>
</dbReference>